<dbReference type="AlphaFoldDB" id="A0A9D1KJB7"/>
<sequence length="362" mass="42306">MEKLVLENEKQIEQFDIKYYIEHKKFPIASALCALEATNEIQKAYFEKEFPFDQVSEKILRLYALLQGLFVSIDSLYALAYSLTKSKNFININSNKELRELKYIRNDVVGHPANRTYSSDTLAYCILDTRSIQQKEFSYFIYSADEVSVKKVDLEALVHSYYEECNRYLKQIYQIAIDHQKQSGLLELAENVLDSYQNKGDYPSKLNELKEAYQTQYPQADPSLHRVLWRMDLILKLQQFHHADPDVMDLACYSIGLEIVKIYELIALKPYSVAMRKKTPYLVASIYRFLNKNPSLQLYTDKLYDCSNPLFQASLNHLLKVATKKKVQGVVRYLNLLKELAHQKQPDLVYALALPIKQYQKK</sequence>
<proteinExistence type="predicted"/>
<comment type="caution">
    <text evidence="1">The sequence shown here is derived from an EMBL/GenBank/DDBJ whole genome shotgun (WGS) entry which is preliminary data.</text>
</comment>
<reference evidence="1" key="1">
    <citation type="submission" date="2020-10" db="EMBL/GenBank/DDBJ databases">
        <authorList>
            <person name="Gilroy R."/>
        </authorList>
    </citation>
    <scope>NUCLEOTIDE SEQUENCE</scope>
    <source>
        <strain evidence="1">ChiW17-6978</strain>
    </source>
</reference>
<evidence type="ECO:0000313" key="2">
    <source>
        <dbReference type="Proteomes" id="UP000886758"/>
    </source>
</evidence>
<dbReference type="EMBL" id="DVLF01000149">
    <property type="protein sequence ID" value="HIT50312.1"/>
    <property type="molecule type" value="Genomic_DNA"/>
</dbReference>
<name>A0A9D1KJB7_9MOLU</name>
<accession>A0A9D1KJB7</accession>
<organism evidence="1 2">
    <name type="scientific">Candidatus Pelethenecus faecipullorum</name>
    <dbReference type="NCBI Taxonomy" id="2840900"/>
    <lineage>
        <taxon>Bacteria</taxon>
        <taxon>Bacillati</taxon>
        <taxon>Mycoplasmatota</taxon>
        <taxon>Mollicutes</taxon>
        <taxon>Candidatus Pelethenecus</taxon>
    </lineage>
</organism>
<evidence type="ECO:0000313" key="1">
    <source>
        <dbReference type="EMBL" id="HIT50312.1"/>
    </source>
</evidence>
<dbReference type="Proteomes" id="UP000886758">
    <property type="component" value="Unassembled WGS sequence"/>
</dbReference>
<reference evidence="1" key="2">
    <citation type="journal article" date="2021" name="PeerJ">
        <title>Extensive microbial diversity within the chicken gut microbiome revealed by metagenomics and culture.</title>
        <authorList>
            <person name="Gilroy R."/>
            <person name="Ravi A."/>
            <person name="Getino M."/>
            <person name="Pursley I."/>
            <person name="Horton D.L."/>
            <person name="Alikhan N.F."/>
            <person name="Baker D."/>
            <person name="Gharbi K."/>
            <person name="Hall N."/>
            <person name="Watson M."/>
            <person name="Adriaenssens E.M."/>
            <person name="Foster-Nyarko E."/>
            <person name="Jarju S."/>
            <person name="Secka A."/>
            <person name="Antonio M."/>
            <person name="Oren A."/>
            <person name="Chaudhuri R.R."/>
            <person name="La Ragione R."/>
            <person name="Hildebrand F."/>
            <person name="Pallen M.J."/>
        </authorList>
    </citation>
    <scope>NUCLEOTIDE SEQUENCE</scope>
    <source>
        <strain evidence="1">ChiW17-6978</strain>
    </source>
</reference>
<protein>
    <submittedName>
        <fullName evidence="1">Uncharacterized protein</fullName>
    </submittedName>
</protein>
<gene>
    <name evidence="1" type="ORF">IAD46_04730</name>
</gene>